<name>A0A368H453_ANCCA</name>
<evidence type="ECO:0000259" key="1">
    <source>
        <dbReference type="Pfam" id="PF00646"/>
    </source>
</evidence>
<gene>
    <name evidence="2" type="ORF">ANCCAN_02546</name>
</gene>
<dbReference type="AlphaFoldDB" id="A0A368H453"/>
<keyword evidence="3" id="KW-1185">Reference proteome</keyword>
<evidence type="ECO:0000313" key="3">
    <source>
        <dbReference type="Proteomes" id="UP000252519"/>
    </source>
</evidence>
<dbReference type="InterPro" id="IPR001810">
    <property type="entry name" value="F-box_dom"/>
</dbReference>
<dbReference type="SUPFAM" id="SSF81383">
    <property type="entry name" value="F-box domain"/>
    <property type="match status" value="1"/>
</dbReference>
<dbReference type="Pfam" id="PF00646">
    <property type="entry name" value="F-box"/>
    <property type="match status" value="1"/>
</dbReference>
<organism evidence="2 3">
    <name type="scientific">Ancylostoma caninum</name>
    <name type="common">Dog hookworm</name>
    <dbReference type="NCBI Taxonomy" id="29170"/>
    <lineage>
        <taxon>Eukaryota</taxon>
        <taxon>Metazoa</taxon>
        <taxon>Ecdysozoa</taxon>
        <taxon>Nematoda</taxon>
        <taxon>Chromadorea</taxon>
        <taxon>Rhabditida</taxon>
        <taxon>Rhabditina</taxon>
        <taxon>Rhabditomorpha</taxon>
        <taxon>Strongyloidea</taxon>
        <taxon>Ancylostomatidae</taxon>
        <taxon>Ancylostomatinae</taxon>
        <taxon>Ancylostoma</taxon>
    </lineage>
</organism>
<dbReference type="OrthoDB" id="5806079at2759"/>
<dbReference type="EMBL" id="JOJR01000014">
    <property type="protein sequence ID" value="RCN51393.1"/>
    <property type="molecule type" value="Genomic_DNA"/>
</dbReference>
<evidence type="ECO:0000313" key="2">
    <source>
        <dbReference type="EMBL" id="RCN51393.1"/>
    </source>
</evidence>
<reference evidence="2 3" key="1">
    <citation type="submission" date="2014-10" db="EMBL/GenBank/DDBJ databases">
        <title>Draft genome of the hookworm Ancylostoma caninum.</title>
        <authorList>
            <person name="Mitreva M."/>
        </authorList>
    </citation>
    <scope>NUCLEOTIDE SEQUENCE [LARGE SCALE GENOMIC DNA]</scope>
    <source>
        <strain evidence="2 3">Baltimore</strain>
    </source>
</reference>
<feature type="domain" description="F-box" evidence="1">
    <location>
        <begin position="24"/>
        <end position="62"/>
    </location>
</feature>
<comment type="caution">
    <text evidence="2">The sequence shown here is derived from an EMBL/GenBank/DDBJ whole genome shotgun (WGS) entry which is preliminary data.</text>
</comment>
<sequence>MRKDTGLLFDFDIRTFDEFEFHHWTELPVDVKIKILEYIPFPTLRNFMFLSKESYSLVTRLRTLVFNINFSDMDNFDKVQNFVELAISWPRPGPPTRMKTSKYYILHFVDNGKGGCFAERVIEKKGRKYTCAGVRYNRSPRFVALSTLFHFSTYMDIRETYIGLSALNPEEEHILMAQPTTTLIAKDEFSITTGTSAIVSPFLRFLQPGCRLKIYPLREQGEFFLDTPFFDSAVVHASQAIYFHFNTGATDDQIVLFRGYDITMSVPNVTAKAVNRIILEWLEGKREINVYCLKGLQNVTKTEILRDVEIVPWEKFLTMIYNGDWWGLRFSEGQGTALYNGSRFLIVLVEADLCQLIDPYFTD</sequence>
<accession>A0A368H453</accession>
<dbReference type="InterPro" id="IPR036047">
    <property type="entry name" value="F-box-like_dom_sf"/>
</dbReference>
<protein>
    <submittedName>
        <fullName evidence="2">F-box domain protein</fullName>
    </submittedName>
</protein>
<proteinExistence type="predicted"/>
<dbReference type="Proteomes" id="UP000252519">
    <property type="component" value="Unassembled WGS sequence"/>
</dbReference>